<accession>A0A0G4JQ96</accession>
<dbReference type="Proteomes" id="UP000044377">
    <property type="component" value="Unassembled WGS sequence"/>
</dbReference>
<gene>
    <name evidence="1" type="ORF">BN1221_00492</name>
</gene>
<evidence type="ECO:0000313" key="2">
    <source>
        <dbReference type="Proteomes" id="UP000044377"/>
    </source>
</evidence>
<keyword evidence="2" id="KW-1185">Reference proteome</keyword>
<proteinExistence type="predicted"/>
<dbReference type="EMBL" id="CGIG01000001">
    <property type="protein sequence ID" value="CPR14085.1"/>
    <property type="molecule type" value="Genomic_DNA"/>
</dbReference>
<evidence type="ECO:0000313" key="1">
    <source>
        <dbReference type="EMBL" id="CPR14085.1"/>
    </source>
</evidence>
<dbReference type="AlphaFoldDB" id="A0A0G4JQ96"/>
<organism evidence="1 2">
    <name type="scientific">Brenneria goodwinii</name>
    <dbReference type="NCBI Taxonomy" id="1109412"/>
    <lineage>
        <taxon>Bacteria</taxon>
        <taxon>Pseudomonadati</taxon>
        <taxon>Pseudomonadota</taxon>
        <taxon>Gammaproteobacteria</taxon>
        <taxon>Enterobacterales</taxon>
        <taxon>Pectobacteriaceae</taxon>
        <taxon>Brenneria</taxon>
    </lineage>
</organism>
<protein>
    <submittedName>
        <fullName evidence="1">Uncharacterized protein</fullName>
    </submittedName>
</protein>
<sequence length="45" mass="5212">MGALIPTFFNETKWKQHLNRGYDSESGTTILFLCLSMNSYIIEIQ</sequence>
<reference evidence="2" key="1">
    <citation type="submission" date="2015-01" db="EMBL/GenBank/DDBJ databases">
        <authorList>
            <person name="Paterson Steve"/>
        </authorList>
    </citation>
    <scope>NUCLEOTIDE SEQUENCE [LARGE SCALE GENOMIC DNA]</scope>
    <source>
        <strain evidence="2">OBR1</strain>
    </source>
</reference>
<name>A0A0G4JQ96_9GAMM</name>